<reference evidence="1" key="1">
    <citation type="journal article" date="2021" name="J. Hered.">
        <title>Genome Assembly of Salicaceae Populus deltoides (Eastern Cottonwood) I-69 Based on Nanopore Sequencing and Hi-C Technologies.</title>
        <authorList>
            <person name="Bai S."/>
            <person name="Wu H."/>
            <person name="Zhang J."/>
            <person name="Pan Z."/>
            <person name="Zhao W."/>
            <person name="Li Z."/>
            <person name="Tong C."/>
        </authorList>
    </citation>
    <scope>NUCLEOTIDE SEQUENCE</scope>
    <source>
        <tissue evidence="1">Leaf</tissue>
    </source>
</reference>
<gene>
    <name evidence="1" type="ORF">H0E87_022465</name>
</gene>
<organism evidence="1 2">
    <name type="scientific">Populus deltoides</name>
    <name type="common">Eastern poplar</name>
    <name type="synonym">Eastern cottonwood</name>
    <dbReference type="NCBI Taxonomy" id="3696"/>
    <lineage>
        <taxon>Eukaryota</taxon>
        <taxon>Viridiplantae</taxon>
        <taxon>Streptophyta</taxon>
        <taxon>Embryophyta</taxon>
        <taxon>Tracheophyta</taxon>
        <taxon>Spermatophyta</taxon>
        <taxon>Magnoliopsida</taxon>
        <taxon>eudicotyledons</taxon>
        <taxon>Gunneridae</taxon>
        <taxon>Pentapetalae</taxon>
        <taxon>rosids</taxon>
        <taxon>fabids</taxon>
        <taxon>Malpighiales</taxon>
        <taxon>Salicaceae</taxon>
        <taxon>Saliceae</taxon>
        <taxon>Populus</taxon>
    </lineage>
</organism>
<evidence type="ECO:0000313" key="2">
    <source>
        <dbReference type="Proteomes" id="UP000807159"/>
    </source>
</evidence>
<evidence type="ECO:0000313" key="1">
    <source>
        <dbReference type="EMBL" id="KAH8493229.1"/>
    </source>
</evidence>
<comment type="caution">
    <text evidence="1">The sequence shown here is derived from an EMBL/GenBank/DDBJ whole genome shotgun (WGS) entry which is preliminary data.</text>
</comment>
<sequence>ERLDRAFSIVSWLSHFKEVELLNLTSSTSDHSPIQLVFRKQIVHRKHFRFRFENSWIREQFLKQRSIVHGKALWVKELLTDLISVQQ</sequence>
<name>A0A8T2XI67_POPDE</name>
<protein>
    <recommendedName>
        <fullName evidence="3">Endonuclease/exonuclease/phosphatase domain-containing protein</fullName>
    </recommendedName>
</protein>
<proteinExistence type="predicted"/>
<feature type="non-terminal residue" evidence="1">
    <location>
        <position position="1"/>
    </location>
</feature>
<feature type="non-terminal residue" evidence="1">
    <location>
        <position position="87"/>
    </location>
</feature>
<keyword evidence="2" id="KW-1185">Reference proteome</keyword>
<accession>A0A8T2XI67</accession>
<dbReference type="AlphaFoldDB" id="A0A8T2XI67"/>
<dbReference type="Proteomes" id="UP000807159">
    <property type="component" value="Chromosome 12"/>
</dbReference>
<evidence type="ECO:0008006" key="3">
    <source>
        <dbReference type="Google" id="ProtNLM"/>
    </source>
</evidence>
<dbReference type="EMBL" id="JACEGQ020000012">
    <property type="protein sequence ID" value="KAH8493229.1"/>
    <property type="molecule type" value="Genomic_DNA"/>
</dbReference>